<evidence type="ECO:0000256" key="2">
    <source>
        <dbReference type="ARBA" id="ARBA00022679"/>
    </source>
</evidence>
<sequence>MLVITHQYKEKWNNIVKSFSNWDIYYLHEYAVSFMKHGDGIPLLFYYEAINCRMCYVDMLNDISEMTVFNEVLLAHRYFDLTTPYGYGGPMVEGDFDPVNQKKFLAELNVYCVKNKIVSQFIRFHPLLNNQIYMKDLSKTVELKKTITIDTTTPEIINNNMISKCRNMVRKAKKLGVSIKYDTGDHIDEFIRLYELTMKENNASSYYYFKQEYYDYLISDLTDNTIYFYSYVEDIMISAAIFFYNDKYMHYHLSGTRKEYRHLASMNLLLAEAALWASDRGIKFLHLGGGVGDMDSDSLFKFKKQFNRNGELPFYIGRNIFDIEAYNE</sequence>
<dbReference type="Pfam" id="PF02388">
    <property type="entry name" value="FemAB"/>
    <property type="match status" value="1"/>
</dbReference>
<evidence type="ECO:0000256" key="1">
    <source>
        <dbReference type="ARBA" id="ARBA00009943"/>
    </source>
</evidence>
<reference evidence="7 8" key="1">
    <citation type="journal article" date="2020" name="mSystems">
        <title>Defining Genomic and Predicted Metabolic Features of the Acetobacterium Genus.</title>
        <authorList>
            <person name="Ross D.E."/>
            <person name="Marshall C.W."/>
            <person name="Gulliver D."/>
            <person name="May H.D."/>
            <person name="Norman R.S."/>
        </authorList>
    </citation>
    <scope>NUCLEOTIDE SEQUENCE [LARGE SCALE GENOMIC DNA]</scope>
    <source>
        <strain evidence="7 8">DSM 8238</strain>
    </source>
</reference>
<evidence type="ECO:0000256" key="6">
    <source>
        <dbReference type="ARBA" id="ARBA00023316"/>
    </source>
</evidence>
<dbReference type="PANTHER" id="PTHR36174">
    <property type="entry name" value="LIPID II:GLYCINE GLYCYLTRANSFERASE"/>
    <property type="match status" value="1"/>
</dbReference>
<dbReference type="SUPFAM" id="SSF55729">
    <property type="entry name" value="Acyl-CoA N-acyltransferases (Nat)"/>
    <property type="match status" value="1"/>
</dbReference>
<gene>
    <name evidence="7" type="ORF">GH808_11345</name>
</gene>
<feature type="non-terminal residue" evidence="7">
    <location>
        <position position="328"/>
    </location>
</feature>
<organism evidence="7 8">
    <name type="scientific">Acetobacterium fimetarium</name>
    <dbReference type="NCBI Taxonomy" id="52691"/>
    <lineage>
        <taxon>Bacteria</taxon>
        <taxon>Bacillati</taxon>
        <taxon>Bacillota</taxon>
        <taxon>Clostridia</taxon>
        <taxon>Eubacteriales</taxon>
        <taxon>Eubacteriaceae</taxon>
        <taxon>Acetobacterium</taxon>
    </lineage>
</organism>
<keyword evidence="5" id="KW-0012">Acyltransferase</keyword>
<evidence type="ECO:0000313" key="7">
    <source>
        <dbReference type="EMBL" id="MBC3805026.1"/>
    </source>
</evidence>
<keyword evidence="3" id="KW-0133">Cell shape</keyword>
<keyword evidence="8" id="KW-1185">Reference proteome</keyword>
<dbReference type="Gene3D" id="3.40.630.30">
    <property type="match status" value="1"/>
</dbReference>
<dbReference type="PROSITE" id="PS51191">
    <property type="entry name" value="FEMABX"/>
    <property type="match status" value="1"/>
</dbReference>
<name>A0ABR6WWR1_9FIRM</name>
<evidence type="ECO:0000256" key="4">
    <source>
        <dbReference type="ARBA" id="ARBA00022984"/>
    </source>
</evidence>
<dbReference type="InterPro" id="IPR050644">
    <property type="entry name" value="PG_Glycine_Bridge_Synth"/>
</dbReference>
<keyword evidence="6" id="KW-0961">Cell wall biogenesis/degradation</keyword>
<dbReference type="InterPro" id="IPR003447">
    <property type="entry name" value="FEMABX"/>
</dbReference>
<comment type="similarity">
    <text evidence="1">Belongs to the FemABX family.</text>
</comment>
<dbReference type="RefSeq" id="WP_186842909.1">
    <property type="nucleotide sequence ID" value="NZ_WJBC01000017.1"/>
</dbReference>
<accession>A0ABR6WWR1</accession>
<dbReference type="Proteomes" id="UP000603234">
    <property type="component" value="Unassembled WGS sequence"/>
</dbReference>
<evidence type="ECO:0000256" key="5">
    <source>
        <dbReference type="ARBA" id="ARBA00023315"/>
    </source>
</evidence>
<dbReference type="InterPro" id="IPR016181">
    <property type="entry name" value="Acyl_CoA_acyltransferase"/>
</dbReference>
<evidence type="ECO:0000313" key="8">
    <source>
        <dbReference type="Proteomes" id="UP000603234"/>
    </source>
</evidence>
<dbReference type="PANTHER" id="PTHR36174:SF1">
    <property type="entry name" value="LIPID II:GLYCINE GLYCYLTRANSFERASE"/>
    <property type="match status" value="1"/>
</dbReference>
<proteinExistence type="inferred from homology"/>
<keyword evidence="4" id="KW-0573">Peptidoglycan synthesis</keyword>
<keyword evidence="2" id="KW-0808">Transferase</keyword>
<comment type="caution">
    <text evidence="7">The sequence shown here is derived from an EMBL/GenBank/DDBJ whole genome shotgun (WGS) entry which is preliminary data.</text>
</comment>
<evidence type="ECO:0000256" key="3">
    <source>
        <dbReference type="ARBA" id="ARBA00022960"/>
    </source>
</evidence>
<dbReference type="EMBL" id="WJBC01000017">
    <property type="protein sequence ID" value="MBC3805026.1"/>
    <property type="molecule type" value="Genomic_DNA"/>
</dbReference>
<protein>
    <submittedName>
        <fullName evidence="7">Peptidoglycan bridge formation glycyltransferase FemA/FemB family protein</fullName>
    </submittedName>
</protein>